<dbReference type="KEGG" id="palw:PSAL_018500"/>
<protein>
    <submittedName>
        <fullName evidence="1">Uncharacterized protein</fullName>
    </submittedName>
</protein>
<organism evidence="1 2">
    <name type="scientific">Pseudooceanicola algae</name>
    <dbReference type="NCBI Taxonomy" id="1537215"/>
    <lineage>
        <taxon>Bacteria</taxon>
        <taxon>Pseudomonadati</taxon>
        <taxon>Pseudomonadota</taxon>
        <taxon>Alphaproteobacteria</taxon>
        <taxon>Rhodobacterales</taxon>
        <taxon>Paracoccaceae</taxon>
        <taxon>Pseudooceanicola</taxon>
    </lineage>
</organism>
<sequence length="79" mass="8666">MEVLDAYLAGGRRLTHAAFESAWVRDVNPQTSEFCNDAASEGKSPSIAPRAGRTRIWEICEYENPTRASAISGRIIIPS</sequence>
<keyword evidence="2" id="KW-1185">Reference proteome</keyword>
<proteinExistence type="predicted"/>
<evidence type="ECO:0000313" key="1">
    <source>
        <dbReference type="EMBL" id="QPM90611.1"/>
    </source>
</evidence>
<dbReference type="AlphaFoldDB" id="A0A418SL96"/>
<evidence type="ECO:0000313" key="2">
    <source>
        <dbReference type="Proteomes" id="UP000283786"/>
    </source>
</evidence>
<dbReference type="EMBL" id="CP060436">
    <property type="protein sequence ID" value="QPM90611.1"/>
    <property type="molecule type" value="Genomic_DNA"/>
</dbReference>
<reference evidence="1 2" key="1">
    <citation type="submission" date="2020-08" db="EMBL/GenBank/DDBJ databases">
        <title>Genome sequence of Rhodobacteraceae bacterium Lw-13e.</title>
        <authorList>
            <person name="Poehlein A."/>
            <person name="Wolter L."/>
            <person name="Daniel R."/>
            <person name="Brinkhoff T."/>
        </authorList>
    </citation>
    <scope>NUCLEOTIDE SEQUENCE [LARGE SCALE GENOMIC DNA]</scope>
    <source>
        <strain evidence="1 2">Lw-13e</strain>
    </source>
</reference>
<dbReference type="Proteomes" id="UP000283786">
    <property type="component" value="Chromosome"/>
</dbReference>
<accession>A0A418SL96</accession>
<name>A0A418SL96_9RHOB</name>
<gene>
    <name evidence="1" type="ORF">PSAL_018500</name>
</gene>